<dbReference type="CDD" id="cd02513">
    <property type="entry name" value="CMP-NeuAc_Synthase"/>
    <property type="match status" value="1"/>
</dbReference>
<dbReference type="Proteomes" id="UP000823941">
    <property type="component" value="Chromosome 17"/>
</dbReference>
<comment type="caution">
    <text evidence="2">The sequence shown here is derived from an EMBL/GenBank/DDBJ whole genome shotgun (WGS) entry which is preliminary data.</text>
</comment>
<protein>
    <recommendedName>
        <fullName evidence="4">N-acylneuraminate cytidylyltransferase</fullName>
    </recommendedName>
</protein>
<proteinExistence type="predicted"/>
<evidence type="ECO:0000256" key="1">
    <source>
        <dbReference type="SAM" id="SignalP"/>
    </source>
</evidence>
<evidence type="ECO:0000313" key="2">
    <source>
        <dbReference type="EMBL" id="KAG7303086.1"/>
    </source>
</evidence>
<dbReference type="InterPro" id="IPR050793">
    <property type="entry name" value="CMP-NeuNAc_synthase"/>
</dbReference>
<keyword evidence="1" id="KW-0732">Signal</keyword>
<organism evidence="2 3">
    <name type="scientific">Plutella xylostella</name>
    <name type="common">Diamondback moth</name>
    <name type="synonym">Plutella maculipennis</name>
    <dbReference type="NCBI Taxonomy" id="51655"/>
    <lineage>
        <taxon>Eukaryota</taxon>
        <taxon>Metazoa</taxon>
        <taxon>Ecdysozoa</taxon>
        <taxon>Arthropoda</taxon>
        <taxon>Hexapoda</taxon>
        <taxon>Insecta</taxon>
        <taxon>Pterygota</taxon>
        <taxon>Neoptera</taxon>
        <taxon>Endopterygota</taxon>
        <taxon>Lepidoptera</taxon>
        <taxon>Glossata</taxon>
        <taxon>Ditrysia</taxon>
        <taxon>Yponomeutoidea</taxon>
        <taxon>Plutellidae</taxon>
        <taxon>Plutella</taxon>
    </lineage>
</organism>
<dbReference type="PANTHER" id="PTHR21485:SF3">
    <property type="entry name" value="N-ACYLNEURAMINATE CYTIDYLYLTRANSFERASE"/>
    <property type="match status" value="1"/>
</dbReference>
<sequence length="237" mass="26509">MFIVLVFVIIIYPTVSKTDEIAALILARGGSKGVYLKNLQTVGGVSLLARTVHTARAAGLVDVTVSTDHPLIALEALKCGAHIFHRSKVTSSNVAPSIWGSLEFLDKNPGVRTLILLQATSPFTRASQIRLAVDAIKTNRFDCVFSVTRTFHLRWKENKKFVSPINFDLQFRPRRQSWRGELVETGAFYVARRSLLEAGYFQNHNCTVVEMSRLESLEIDSYWDLKLANVLSNSNLV</sequence>
<dbReference type="InterPro" id="IPR003329">
    <property type="entry name" value="Cytidylyl_trans"/>
</dbReference>
<feature type="signal peptide" evidence="1">
    <location>
        <begin position="1"/>
        <end position="16"/>
    </location>
</feature>
<feature type="chain" id="PRO_5047244688" description="N-acylneuraminate cytidylyltransferase" evidence="1">
    <location>
        <begin position="17"/>
        <end position="237"/>
    </location>
</feature>
<dbReference type="SUPFAM" id="SSF53448">
    <property type="entry name" value="Nucleotide-diphospho-sugar transferases"/>
    <property type="match status" value="1"/>
</dbReference>
<dbReference type="Gene3D" id="3.90.550.10">
    <property type="entry name" value="Spore Coat Polysaccharide Biosynthesis Protein SpsA, Chain A"/>
    <property type="match status" value="1"/>
</dbReference>
<dbReference type="InterPro" id="IPR029044">
    <property type="entry name" value="Nucleotide-diphossugar_trans"/>
</dbReference>
<dbReference type="EMBL" id="JAHIBW010000017">
    <property type="protein sequence ID" value="KAG7303086.1"/>
    <property type="molecule type" value="Genomic_DNA"/>
</dbReference>
<keyword evidence="3" id="KW-1185">Reference proteome</keyword>
<evidence type="ECO:0000313" key="3">
    <source>
        <dbReference type="Proteomes" id="UP000823941"/>
    </source>
</evidence>
<reference evidence="2 3" key="1">
    <citation type="submission" date="2021-06" db="EMBL/GenBank/DDBJ databases">
        <title>A haploid diamondback moth (Plutella xylostella L.) genome assembly resolves 31 chromosomes and identifies a diamide resistance mutation.</title>
        <authorList>
            <person name="Ward C.M."/>
            <person name="Perry K.D."/>
            <person name="Baker G."/>
            <person name="Powis K."/>
            <person name="Heckel D.G."/>
            <person name="Baxter S.W."/>
        </authorList>
    </citation>
    <scope>NUCLEOTIDE SEQUENCE [LARGE SCALE GENOMIC DNA]</scope>
    <source>
        <strain evidence="2 3">LV</strain>
        <tissue evidence="2">Single pupa</tissue>
    </source>
</reference>
<dbReference type="Pfam" id="PF02348">
    <property type="entry name" value="CTP_transf_3"/>
    <property type="match status" value="1"/>
</dbReference>
<accession>A0ABQ7QCW9</accession>
<evidence type="ECO:0008006" key="4">
    <source>
        <dbReference type="Google" id="ProtNLM"/>
    </source>
</evidence>
<dbReference type="PANTHER" id="PTHR21485">
    <property type="entry name" value="HAD SUPERFAMILY MEMBERS CMAS AND KDSC"/>
    <property type="match status" value="1"/>
</dbReference>
<gene>
    <name evidence="2" type="ORF">JYU34_013115</name>
</gene>
<name>A0ABQ7QCW9_PLUXY</name>